<comment type="similarity">
    <text evidence="7">Belongs to the Pup ligase/Pup deamidase family. Pup-conjugating enzyme subfamily.</text>
</comment>
<feature type="binding site" evidence="7">
    <location>
        <position position="63"/>
    </location>
    <ligand>
        <name>ATP</name>
        <dbReference type="ChEBI" id="CHEBI:30616"/>
    </ligand>
</feature>
<evidence type="ECO:0000256" key="1">
    <source>
        <dbReference type="ARBA" id="ARBA00022598"/>
    </source>
</evidence>
<dbReference type="PANTHER" id="PTHR42307:SF3">
    <property type="entry name" value="PUP--PROTEIN LIGASE"/>
    <property type="match status" value="1"/>
</dbReference>
<dbReference type="STRING" id="1544413.Clow_01877"/>
<dbReference type="InterPro" id="IPR004347">
    <property type="entry name" value="Pup_ligase/deamidase"/>
</dbReference>
<protein>
    <recommendedName>
        <fullName evidence="7 8">Pup--protein ligase</fullName>
        <ecNumber evidence="7 8">6.3.1.19</ecNumber>
    </recommendedName>
    <alternativeName>
        <fullName evidence="7">Proteasome accessory factor A</fullName>
    </alternativeName>
    <alternativeName>
        <fullName evidence="7">Pup-conjugating enzyme</fullName>
    </alternativeName>
</protein>
<dbReference type="GO" id="GO:0070490">
    <property type="term" value="P:protein pupylation"/>
    <property type="evidence" value="ECO:0007669"/>
    <property type="project" value="UniProtKB-UniRule"/>
</dbReference>
<gene>
    <name evidence="7 9" type="primary">pafA</name>
    <name evidence="9" type="ORF">Clow_01877</name>
</gene>
<dbReference type="EC" id="6.3.1.19" evidence="7 8"/>
<comment type="function">
    <text evidence="7">Catalyzes the covalent attachment of the prokaryotic ubiquitin-like protein modifier Pup to the proteasomal substrate proteins, thereby targeting them for proteasomal degradation. This tagging system is termed pupylation. The ligation reaction involves the side-chain carboxylate of the C-terminal glutamate of Pup and the side-chain amino group of a substrate lysine.</text>
</comment>
<feature type="binding site" evidence="7">
    <location>
        <position position="52"/>
    </location>
    <ligand>
        <name>Mg(2+)</name>
        <dbReference type="ChEBI" id="CHEBI:18420"/>
    </ligand>
</feature>
<dbReference type="GO" id="GO:0000287">
    <property type="term" value="F:magnesium ion binding"/>
    <property type="evidence" value="ECO:0007669"/>
    <property type="project" value="UniProtKB-UniRule"/>
</dbReference>
<dbReference type="GO" id="GO:0016879">
    <property type="term" value="F:ligase activity, forming carbon-nitrogen bonds"/>
    <property type="evidence" value="ECO:0007669"/>
    <property type="project" value="UniProtKB-UniRule"/>
</dbReference>
<feature type="binding site" evidence="7">
    <location>
        <position position="50"/>
    </location>
    <ligand>
        <name>ATP</name>
        <dbReference type="ChEBI" id="CHEBI:30616"/>
    </ligand>
</feature>
<evidence type="ECO:0000313" key="10">
    <source>
        <dbReference type="Proteomes" id="UP000050488"/>
    </source>
</evidence>
<evidence type="ECO:0000313" key="9">
    <source>
        <dbReference type="EMBL" id="KQB85744.1"/>
    </source>
</evidence>
<dbReference type="EMBL" id="LKEV01000006">
    <property type="protein sequence ID" value="KQB85744.1"/>
    <property type="molecule type" value="Genomic_DNA"/>
</dbReference>
<comment type="pathway">
    <text evidence="7">Protein degradation; proteasomal Pup-dependent pathway.</text>
</comment>
<dbReference type="UniPathway" id="UPA00998"/>
<feature type="active site" description="Proton acceptor" evidence="7">
    <location>
        <position position="54"/>
    </location>
</feature>
<dbReference type="HAMAP" id="MF_02111">
    <property type="entry name" value="Pup_ligase"/>
    <property type="match status" value="1"/>
</dbReference>
<feature type="binding site" evidence="7">
    <location>
        <position position="60"/>
    </location>
    <ligand>
        <name>Mg(2+)</name>
        <dbReference type="ChEBI" id="CHEBI:18420"/>
    </ligand>
</feature>
<evidence type="ECO:0000256" key="6">
    <source>
        <dbReference type="ARBA" id="ARBA00022842"/>
    </source>
</evidence>
<organism evidence="9 10">
    <name type="scientific">Corynebacterium lowii</name>
    <dbReference type="NCBI Taxonomy" id="1544413"/>
    <lineage>
        <taxon>Bacteria</taxon>
        <taxon>Bacillati</taxon>
        <taxon>Actinomycetota</taxon>
        <taxon>Actinomycetes</taxon>
        <taxon>Mycobacteriales</taxon>
        <taxon>Corynebacteriaceae</taxon>
        <taxon>Corynebacterium</taxon>
    </lineage>
</organism>
<evidence type="ECO:0000256" key="2">
    <source>
        <dbReference type="ARBA" id="ARBA00022723"/>
    </source>
</evidence>
<dbReference type="InterPro" id="IPR022279">
    <property type="entry name" value="Pup_ligase"/>
</dbReference>
<name>A0A0Q0U1T2_9CORY</name>
<dbReference type="UniPathway" id="UPA00997"/>
<dbReference type="OrthoDB" id="9760627at2"/>
<evidence type="ECO:0000256" key="5">
    <source>
        <dbReference type="ARBA" id="ARBA00022840"/>
    </source>
</evidence>
<dbReference type="PATRIC" id="fig|1544413.3.peg.1881"/>
<sequence length="446" mass="50101">MLRRIFGIETEYGLSTGRRGLSPEELARELFRPVVEEYSSSNVFLPNASRLYLDVGAHPEVATAECDSISQLIAHERAGDEIVDNLARRAETALDTPLYLFKNNLDSVGNSYGCHENYLISRGTVLKTLGRQLLAFMVTRQIICGAGNIDGGFRFSQRAEQVWEGVSSATTRSRPIINTRDEPHADSSRYRRLHVIVGDSVMAEPTLALKIGSALLMLEMLEEGYPLPDWELADPIAAIRAVNKSATAPLELSDGTTLSALDIQSAFCEAAENWLAQRPEDDSLTAVVDLWRRTLEALVSGDYSGIDREVDWAIKYSLLNRYRERLDCGWEHPKLAQINLAYHDIRPGRGLARVLEAKGLIRRWSTEAEVRAAVEEPPQSTRARLRGDFLRRARQLGAPVTVDWLRLKVNRPEPQFIELGDPFAPCDERVEGLIAYMEEHYEHAEQ</sequence>
<dbReference type="GO" id="GO:0005524">
    <property type="term" value="F:ATP binding"/>
    <property type="evidence" value="ECO:0007669"/>
    <property type="project" value="UniProtKB-UniRule"/>
</dbReference>
<proteinExistence type="inferred from homology"/>
<keyword evidence="3 7" id="KW-0547">Nucleotide-binding</keyword>
<evidence type="ECO:0000256" key="4">
    <source>
        <dbReference type="ARBA" id="ARBA00022786"/>
    </source>
</evidence>
<dbReference type="GO" id="GO:0019787">
    <property type="term" value="F:ubiquitin-like protein transferase activity"/>
    <property type="evidence" value="ECO:0007669"/>
    <property type="project" value="UniProtKB-UniRule"/>
</dbReference>
<evidence type="ECO:0000256" key="8">
    <source>
        <dbReference type="NCBIfam" id="TIGR03686"/>
    </source>
</evidence>
<keyword evidence="1 7" id="KW-0436">Ligase</keyword>
<dbReference type="AlphaFoldDB" id="A0A0Q0U1T2"/>
<comment type="miscellaneous">
    <text evidence="7">The reaction mechanism probably proceeds via the activation of Pup by phosphorylation of its C-terminal glutamate, which is then subject to nucleophilic attack by the substrate lysine, resulting in an isopeptide bond and the release of phosphate as a good leaving group.</text>
</comment>
<dbReference type="PANTHER" id="PTHR42307">
    <property type="entry name" value="PUP DEAMIDASE/DEPUPYLASE"/>
    <property type="match status" value="1"/>
</dbReference>
<keyword evidence="10" id="KW-1185">Reference proteome</keyword>
<evidence type="ECO:0000256" key="7">
    <source>
        <dbReference type="HAMAP-Rule" id="MF_02111"/>
    </source>
</evidence>
<reference evidence="9 10" key="1">
    <citation type="submission" date="2015-10" db="EMBL/GenBank/DDBJ databases">
        <title>Corynebacteirum lowii and Corynebacterium oculi species nova, derived from human clinical disease and and emended description of Corynebacterium mastiditis.</title>
        <authorList>
            <person name="Bernard K."/>
            <person name="Pacheco A.L."/>
            <person name="Mcdougall C."/>
            <person name="Burtx T."/>
            <person name="Weibe D."/>
            <person name="Tyler S."/>
            <person name="Olson A.B."/>
            <person name="Cnockaert M."/>
            <person name="Eguchi H."/>
            <person name="Kuwahara T."/>
            <person name="Nakayama-Imaohji H."/>
            <person name="Boudewijins M."/>
            <person name="Van Hoecke F."/>
            <person name="Bernier A.-M."/>
            <person name="Vandamme P."/>
        </authorList>
    </citation>
    <scope>NUCLEOTIDE SEQUENCE [LARGE SCALE GENOMIC DNA]</scope>
    <source>
        <strain evidence="9 10">NML 130206</strain>
    </source>
</reference>
<keyword evidence="6 7" id="KW-0460">Magnesium</keyword>
<evidence type="ECO:0000256" key="3">
    <source>
        <dbReference type="ARBA" id="ARBA00022741"/>
    </source>
</evidence>
<comment type="caution">
    <text evidence="9">The sequence shown here is derived from an EMBL/GenBank/DDBJ whole genome shotgun (WGS) entry which is preliminary data.</text>
</comment>
<dbReference type="Pfam" id="PF03136">
    <property type="entry name" value="Pup_ligase"/>
    <property type="match status" value="1"/>
</dbReference>
<accession>A0A0Q0U1T2</accession>
<dbReference type="Proteomes" id="UP000050488">
    <property type="component" value="Unassembled WGS sequence"/>
</dbReference>
<dbReference type="GO" id="GO:0019941">
    <property type="term" value="P:modification-dependent protein catabolic process"/>
    <property type="evidence" value="ECO:0007669"/>
    <property type="project" value="UniProtKB-UniRule"/>
</dbReference>
<comment type="catalytic activity">
    <reaction evidence="7">
        <text>ATP + [prokaryotic ubiquitin-like protein]-L-glutamate + [protein]-L-lysine = ADP + phosphate + N(6)-([prokaryotic ubiquitin-like protein]-gamma-L-glutamyl)-[protein]-L-lysine.</text>
        <dbReference type="EC" id="6.3.1.19"/>
    </reaction>
</comment>
<keyword evidence="2 7" id="KW-0479">Metal-binding</keyword>
<feature type="binding site" evidence="7">
    <location>
        <position position="9"/>
    </location>
    <ligand>
        <name>Mg(2+)</name>
        <dbReference type="ChEBI" id="CHEBI:18420"/>
    </ligand>
</feature>
<comment type="pathway">
    <text evidence="7">Protein modification; protein pupylation.</text>
</comment>
<dbReference type="GO" id="GO:0010498">
    <property type="term" value="P:proteasomal protein catabolic process"/>
    <property type="evidence" value="ECO:0007669"/>
    <property type="project" value="UniProtKB-UniRule"/>
</dbReference>
<keyword evidence="5 7" id="KW-0067">ATP-binding</keyword>
<feature type="binding site" evidence="7">
    <location>
        <position position="404"/>
    </location>
    <ligand>
        <name>ATP</name>
        <dbReference type="ChEBI" id="CHEBI:30616"/>
    </ligand>
</feature>
<keyword evidence="4 7" id="KW-0833">Ubl conjugation pathway</keyword>
<dbReference type="NCBIfam" id="TIGR03686">
    <property type="entry name" value="pupylate_PafA"/>
    <property type="match status" value="1"/>
</dbReference>
<dbReference type="RefSeq" id="WP_055178466.1">
    <property type="nucleotide sequence ID" value="NZ_JAUSQY010000001.1"/>
</dbReference>